<feature type="region of interest" description="Disordered" evidence="1">
    <location>
        <begin position="168"/>
        <end position="229"/>
    </location>
</feature>
<dbReference type="InParanoid" id="A0A0V0Q7T3"/>
<evidence type="ECO:0000313" key="3">
    <source>
        <dbReference type="Proteomes" id="UP000054937"/>
    </source>
</evidence>
<dbReference type="InterPro" id="IPR003162">
    <property type="entry name" value="TFIID-31"/>
</dbReference>
<comment type="caution">
    <text evidence="2">The sequence shown here is derived from an EMBL/GenBank/DDBJ whole genome shotgun (WGS) entry which is preliminary data.</text>
</comment>
<evidence type="ECO:0000256" key="1">
    <source>
        <dbReference type="SAM" id="MobiDB-lite"/>
    </source>
</evidence>
<dbReference type="InterPro" id="IPR009072">
    <property type="entry name" value="Histone-fold"/>
</dbReference>
<feature type="compositionally biased region" description="Low complexity" evidence="1">
    <location>
        <begin position="180"/>
        <end position="193"/>
    </location>
</feature>
<gene>
    <name evidence="2" type="ORF">PPERSA_05563</name>
</gene>
<protein>
    <submittedName>
        <fullName evidence="2">Histone-fold</fullName>
    </submittedName>
</protein>
<feature type="compositionally biased region" description="Low complexity" evidence="1">
    <location>
        <begin position="205"/>
        <end position="227"/>
    </location>
</feature>
<dbReference type="GO" id="GO:0006352">
    <property type="term" value="P:DNA-templated transcription initiation"/>
    <property type="evidence" value="ECO:0007669"/>
    <property type="project" value="InterPro"/>
</dbReference>
<evidence type="ECO:0000313" key="2">
    <source>
        <dbReference type="EMBL" id="KRW98219.1"/>
    </source>
</evidence>
<organism evidence="2 3">
    <name type="scientific">Pseudocohnilembus persalinus</name>
    <name type="common">Ciliate</name>
    <dbReference type="NCBI Taxonomy" id="266149"/>
    <lineage>
        <taxon>Eukaryota</taxon>
        <taxon>Sar</taxon>
        <taxon>Alveolata</taxon>
        <taxon>Ciliophora</taxon>
        <taxon>Intramacronucleata</taxon>
        <taxon>Oligohymenophorea</taxon>
        <taxon>Scuticociliatia</taxon>
        <taxon>Philasterida</taxon>
        <taxon>Pseudocohnilembidae</taxon>
        <taxon>Pseudocohnilembus</taxon>
    </lineage>
</organism>
<dbReference type="Proteomes" id="UP000054937">
    <property type="component" value="Unassembled WGS sequence"/>
</dbReference>
<dbReference type="EMBL" id="LDAU01000260">
    <property type="protein sequence ID" value="KRW98219.1"/>
    <property type="molecule type" value="Genomic_DNA"/>
</dbReference>
<name>A0A0V0Q7T3_PSEPJ</name>
<dbReference type="GO" id="GO:0046982">
    <property type="term" value="F:protein heterodimerization activity"/>
    <property type="evidence" value="ECO:0007669"/>
    <property type="project" value="InterPro"/>
</dbReference>
<dbReference type="Gene3D" id="1.10.20.10">
    <property type="entry name" value="Histone, subunit A"/>
    <property type="match status" value="1"/>
</dbReference>
<accession>A0A0V0Q7T3</accession>
<proteinExistence type="predicted"/>
<keyword evidence="3" id="KW-1185">Reference proteome</keyword>
<feature type="compositionally biased region" description="Acidic residues" evidence="1">
    <location>
        <begin position="168"/>
        <end position="179"/>
    </location>
</feature>
<sequence>MSESSHNIIQRILEEQNIEIDQKSGVVQKLNEFMANYTLKLLKDAKLRSVHLKKDQINYQDIKQATGMKQSEIDIINKKNNEIFKRIDQKQPLFGGVILPNKKMTWNLSTNQYLGLDIYEKQKLKDKLQYKLYQNFKEEIKNNRELQDQIVMNKEIKMEQNFEDDEENFDIDDDEDENQQQESQNNNKQKQNNLFDNEDEFQKDNNNSQNKQIIGQQQNNDAQSNSNLKRKFKFNFSGLVEVEDETYKKTKY</sequence>
<dbReference type="Pfam" id="PF02291">
    <property type="entry name" value="TFIID-31kDa"/>
    <property type="match status" value="1"/>
</dbReference>
<dbReference type="AlphaFoldDB" id="A0A0V0Q7T3"/>
<reference evidence="2 3" key="1">
    <citation type="journal article" date="2015" name="Sci. Rep.">
        <title>Genome of the facultative scuticociliatosis pathogen Pseudocohnilembus persalinus provides insight into its virulence through horizontal gene transfer.</title>
        <authorList>
            <person name="Xiong J."/>
            <person name="Wang G."/>
            <person name="Cheng J."/>
            <person name="Tian M."/>
            <person name="Pan X."/>
            <person name="Warren A."/>
            <person name="Jiang C."/>
            <person name="Yuan D."/>
            <person name="Miao W."/>
        </authorList>
    </citation>
    <scope>NUCLEOTIDE SEQUENCE [LARGE SCALE GENOMIC DNA]</scope>
    <source>
        <strain evidence="2">36N120E</strain>
    </source>
</reference>
<dbReference type="SUPFAM" id="SSF47113">
    <property type="entry name" value="Histone-fold"/>
    <property type="match status" value="1"/>
</dbReference>